<accession>A0ABN7X7P9</accession>
<feature type="non-terminal residue" evidence="1">
    <location>
        <position position="123"/>
    </location>
</feature>
<gene>
    <name evidence="1" type="ORF">GMARGA_LOCUS40044</name>
</gene>
<protein>
    <submittedName>
        <fullName evidence="1">259_t:CDS:1</fullName>
    </submittedName>
</protein>
<sequence>IQIPMSYIVRSSYFAVKLHPLNLPEILTEIFLNLAEDRLLYPTLFINKFWYSCAGPIIWRCAEFDKRNLVQFEKFKKVMRENQKPLYCSKLLRLVIHKCKISDRTLNKIAHETPNLQYLVLDG</sequence>
<keyword evidence="2" id="KW-1185">Reference proteome</keyword>
<organism evidence="1 2">
    <name type="scientific">Gigaspora margarita</name>
    <dbReference type="NCBI Taxonomy" id="4874"/>
    <lineage>
        <taxon>Eukaryota</taxon>
        <taxon>Fungi</taxon>
        <taxon>Fungi incertae sedis</taxon>
        <taxon>Mucoromycota</taxon>
        <taxon>Glomeromycotina</taxon>
        <taxon>Glomeromycetes</taxon>
        <taxon>Diversisporales</taxon>
        <taxon>Gigasporaceae</taxon>
        <taxon>Gigaspora</taxon>
    </lineage>
</organism>
<dbReference type="InterPro" id="IPR032675">
    <property type="entry name" value="LRR_dom_sf"/>
</dbReference>
<name>A0ABN7X7P9_GIGMA</name>
<proteinExistence type="predicted"/>
<dbReference type="Gene3D" id="3.80.10.10">
    <property type="entry name" value="Ribonuclease Inhibitor"/>
    <property type="match status" value="1"/>
</dbReference>
<dbReference type="Proteomes" id="UP000789901">
    <property type="component" value="Unassembled WGS sequence"/>
</dbReference>
<feature type="non-terminal residue" evidence="1">
    <location>
        <position position="1"/>
    </location>
</feature>
<dbReference type="EMBL" id="CAJVQB010099503">
    <property type="protein sequence ID" value="CAG8850102.1"/>
    <property type="molecule type" value="Genomic_DNA"/>
</dbReference>
<comment type="caution">
    <text evidence="1">The sequence shown here is derived from an EMBL/GenBank/DDBJ whole genome shotgun (WGS) entry which is preliminary data.</text>
</comment>
<evidence type="ECO:0000313" key="1">
    <source>
        <dbReference type="EMBL" id="CAG8850102.1"/>
    </source>
</evidence>
<evidence type="ECO:0000313" key="2">
    <source>
        <dbReference type="Proteomes" id="UP000789901"/>
    </source>
</evidence>
<reference evidence="1 2" key="1">
    <citation type="submission" date="2021-06" db="EMBL/GenBank/DDBJ databases">
        <authorList>
            <person name="Kallberg Y."/>
            <person name="Tangrot J."/>
            <person name="Rosling A."/>
        </authorList>
    </citation>
    <scope>NUCLEOTIDE SEQUENCE [LARGE SCALE GENOMIC DNA]</scope>
    <source>
        <strain evidence="1 2">120-4 pot B 10/14</strain>
    </source>
</reference>